<dbReference type="GO" id="GO:0003677">
    <property type="term" value="F:DNA binding"/>
    <property type="evidence" value="ECO:0007669"/>
    <property type="project" value="InterPro"/>
</dbReference>
<name>A0A0P8C455_9EURY</name>
<protein>
    <submittedName>
        <fullName evidence="2">SpoVT / AbrB like domain protein</fullName>
    </submittedName>
</protein>
<dbReference type="Proteomes" id="UP000050360">
    <property type="component" value="Unassembled WGS sequence"/>
</dbReference>
<dbReference type="InterPro" id="IPR052975">
    <property type="entry name" value="Repressor-like_regulatory"/>
</dbReference>
<dbReference type="PANTHER" id="PTHR34860:SF6">
    <property type="entry name" value="REPRESSOR-LIKE PROTEIN SSO7C3"/>
    <property type="match status" value="1"/>
</dbReference>
<dbReference type="SMART" id="SM00966">
    <property type="entry name" value="SpoVT_AbrB"/>
    <property type="match status" value="1"/>
</dbReference>
<evidence type="ECO:0000259" key="1">
    <source>
        <dbReference type="PROSITE" id="PS51740"/>
    </source>
</evidence>
<accession>A0A0P8C455</accession>
<dbReference type="Pfam" id="PF04014">
    <property type="entry name" value="MazE_antitoxin"/>
    <property type="match status" value="1"/>
</dbReference>
<organism evidence="2 3">
    <name type="scientific">Candidatus Methanoperedens nitratireducens</name>
    <dbReference type="NCBI Taxonomy" id="1392998"/>
    <lineage>
        <taxon>Archaea</taxon>
        <taxon>Methanobacteriati</taxon>
        <taxon>Methanobacteriota</taxon>
        <taxon>Stenosarchaea group</taxon>
        <taxon>Methanomicrobia</taxon>
        <taxon>Methanosarcinales</taxon>
        <taxon>ANME-2 cluster</taxon>
        <taxon>Candidatus Methanoperedentaceae</taxon>
        <taxon>Candidatus Methanoperedens</taxon>
    </lineage>
</organism>
<feature type="domain" description="SpoVT-AbrB" evidence="1">
    <location>
        <begin position="1"/>
        <end position="46"/>
    </location>
</feature>
<dbReference type="InterPro" id="IPR007159">
    <property type="entry name" value="SpoVT-AbrB_dom"/>
</dbReference>
<dbReference type="EMBL" id="LKCM01000367">
    <property type="protein sequence ID" value="KPQ41366.1"/>
    <property type="molecule type" value="Genomic_DNA"/>
</dbReference>
<sequence length="75" mass="8869">MQTSRISRKGQVVIPARLRKKYGLKEGDKLVFIEQDQQVIIKPETKLTDLCGSVKPIYTREEVRKKIREGRENWR</sequence>
<proteinExistence type="predicted"/>
<dbReference type="NCBIfam" id="TIGR01439">
    <property type="entry name" value="lp_hng_hel_AbrB"/>
    <property type="match status" value="1"/>
</dbReference>
<comment type="caution">
    <text evidence="2">The sequence shown here is derived from an EMBL/GenBank/DDBJ whole genome shotgun (WGS) entry which is preliminary data.</text>
</comment>
<dbReference type="Gene3D" id="2.10.260.10">
    <property type="match status" value="1"/>
</dbReference>
<dbReference type="SUPFAM" id="SSF89447">
    <property type="entry name" value="AbrB/MazE/MraZ-like"/>
    <property type="match status" value="1"/>
</dbReference>
<reference evidence="2 3" key="1">
    <citation type="submission" date="2015-09" db="EMBL/GenBank/DDBJ databases">
        <title>A metagenomics-based metabolic model of nitrate-dependent anaerobic oxidation of methane by Methanoperedens-like archaea.</title>
        <authorList>
            <person name="Arshad A."/>
            <person name="Speth D.R."/>
            <person name="De Graaf R.M."/>
            <person name="Op Den Camp H.J."/>
            <person name="Jetten M.S."/>
            <person name="Welte C.U."/>
        </authorList>
    </citation>
    <scope>NUCLEOTIDE SEQUENCE [LARGE SCALE GENOMIC DNA]</scope>
</reference>
<gene>
    <name evidence="2" type="ORF">MPEBLZ_04074</name>
</gene>
<evidence type="ECO:0000313" key="2">
    <source>
        <dbReference type="EMBL" id="KPQ41366.1"/>
    </source>
</evidence>
<evidence type="ECO:0000313" key="3">
    <source>
        <dbReference type="Proteomes" id="UP000050360"/>
    </source>
</evidence>
<dbReference type="PANTHER" id="PTHR34860">
    <property type="entry name" value="REPRESSOR-LIKE PROTEIN SSO7C3"/>
    <property type="match status" value="1"/>
</dbReference>
<dbReference type="InterPro" id="IPR037914">
    <property type="entry name" value="SpoVT-AbrB_sf"/>
</dbReference>
<dbReference type="AlphaFoldDB" id="A0A0P8C455"/>
<dbReference type="PROSITE" id="PS51740">
    <property type="entry name" value="SPOVT_ABRB"/>
    <property type="match status" value="1"/>
</dbReference>